<comment type="caution">
    <text evidence="1">The sequence shown here is derived from an EMBL/GenBank/DDBJ whole genome shotgun (WGS) entry which is preliminary data.</text>
</comment>
<organism evidence="1 2">
    <name type="scientific">Rarobacter incanus</name>
    <dbReference type="NCBI Taxonomy" id="153494"/>
    <lineage>
        <taxon>Bacteria</taxon>
        <taxon>Bacillati</taxon>
        <taxon>Actinomycetota</taxon>
        <taxon>Actinomycetes</taxon>
        <taxon>Micrococcales</taxon>
        <taxon>Rarobacteraceae</taxon>
        <taxon>Rarobacter</taxon>
    </lineage>
</organism>
<gene>
    <name evidence="1" type="ORF">FB389_0776</name>
</gene>
<keyword evidence="2" id="KW-1185">Reference proteome</keyword>
<evidence type="ECO:0000313" key="1">
    <source>
        <dbReference type="EMBL" id="TQK76118.1"/>
    </source>
</evidence>
<dbReference type="EMBL" id="VFNV01000001">
    <property type="protein sequence ID" value="TQK76118.1"/>
    <property type="molecule type" value="Genomic_DNA"/>
</dbReference>
<reference evidence="1 2" key="1">
    <citation type="submission" date="2019-06" db="EMBL/GenBank/DDBJ databases">
        <title>Sequencing the genomes of 1000 actinobacteria strains.</title>
        <authorList>
            <person name="Klenk H.-P."/>
        </authorList>
    </citation>
    <scope>NUCLEOTIDE SEQUENCE [LARGE SCALE GENOMIC DNA]</scope>
    <source>
        <strain evidence="1 2">DSM 10596</strain>
    </source>
</reference>
<dbReference type="AlphaFoldDB" id="A0A542SNH8"/>
<name>A0A542SNH8_9MICO</name>
<dbReference type="RefSeq" id="WP_211344944.1">
    <property type="nucleotide sequence ID" value="NZ_BAAATB010000002.1"/>
</dbReference>
<sequence>MTNPDAVRNSDVPGRILHPSEPWPVGVRVMVRIMIDDPRHKFTDLLGYVRADGPLSVTVETRSGLRTVPRRLIETAKIIPPPPPARKRSMN</sequence>
<evidence type="ECO:0008006" key="3">
    <source>
        <dbReference type="Google" id="ProtNLM"/>
    </source>
</evidence>
<evidence type="ECO:0000313" key="2">
    <source>
        <dbReference type="Proteomes" id="UP000316181"/>
    </source>
</evidence>
<proteinExistence type="predicted"/>
<protein>
    <recommendedName>
        <fullName evidence="3">Ferrous iron transport protein A</fullName>
    </recommendedName>
</protein>
<accession>A0A542SNH8</accession>
<dbReference type="Proteomes" id="UP000316181">
    <property type="component" value="Unassembled WGS sequence"/>
</dbReference>